<feature type="transmembrane region" description="Helical" evidence="1">
    <location>
        <begin position="73"/>
        <end position="99"/>
    </location>
</feature>
<dbReference type="InterPro" id="IPR029016">
    <property type="entry name" value="GAF-like_dom_sf"/>
</dbReference>
<dbReference type="PANTHER" id="PTHR45138:SF9">
    <property type="entry name" value="DIGUANYLATE CYCLASE DGCM-RELATED"/>
    <property type="match status" value="1"/>
</dbReference>
<dbReference type="InterPro" id="IPR050469">
    <property type="entry name" value="Diguanylate_Cyclase"/>
</dbReference>
<feature type="transmembrane region" description="Helical" evidence="1">
    <location>
        <begin position="147"/>
        <end position="168"/>
    </location>
</feature>
<dbReference type="EMBL" id="LJUJ01000008">
    <property type="protein sequence ID" value="KPK63789.1"/>
    <property type="molecule type" value="Genomic_DNA"/>
</dbReference>
<protein>
    <recommendedName>
        <fullName evidence="2">GGDEF domain-containing protein</fullName>
    </recommendedName>
</protein>
<dbReference type="AlphaFoldDB" id="A0A0S8FVW4"/>
<dbReference type="STRING" id="1703779.AMJ83_04850"/>
<dbReference type="SMART" id="SM00267">
    <property type="entry name" value="GGDEF"/>
    <property type="match status" value="1"/>
</dbReference>
<dbReference type="SUPFAM" id="SSF55073">
    <property type="entry name" value="Nucleotide cyclase"/>
    <property type="match status" value="1"/>
</dbReference>
<keyword evidence="1" id="KW-0472">Membrane</keyword>
<dbReference type="NCBIfam" id="TIGR00254">
    <property type="entry name" value="GGDEF"/>
    <property type="match status" value="1"/>
</dbReference>
<dbReference type="Proteomes" id="UP000051373">
    <property type="component" value="Unassembled WGS sequence"/>
</dbReference>
<feature type="transmembrane region" description="Helical" evidence="1">
    <location>
        <begin position="207"/>
        <end position="227"/>
    </location>
</feature>
<keyword evidence="1" id="KW-1133">Transmembrane helix</keyword>
<dbReference type="InterPro" id="IPR043128">
    <property type="entry name" value="Rev_trsase/Diguanyl_cyclase"/>
</dbReference>
<dbReference type="InterPro" id="IPR029787">
    <property type="entry name" value="Nucleotide_cyclase"/>
</dbReference>
<name>A0A0S8FVW4_UNCW3</name>
<dbReference type="Gene3D" id="3.30.70.270">
    <property type="match status" value="1"/>
</dbReference>
<dbReference type="InterPro" id="IPR000160">
    <property type="entry name" value="GGDEF_dom"/>
</dbReference>
<dbReference type="SUPFAM" id="SSF55781">
    <property type="entry name" value="GAF domain-like"/>
    <property type="match status" value="1"/>
</dbReference>
<keyword evidence="1" id="KW-0812">Transmembrane</keyword>
<dbReference type="PROSITE" id="PS50887">
    <property type="entry name" value="GGDEF"/>
    <property type="match status" value="1"/>
</dbReference>
<evidence type="ECO:0000259" key="2">
    <source>
        <dbReference type="PROSITE" id="PS50887"/>
    </source>
</evidence>
<proteinExistence type="predicted"/>
<dbReference type="CDD" id="cd01949">
    <property type="entry name" value="GGDEF"/>
    <property type="match status" value="1"/>
</dbReference>
<feature type="domain" description="GGDEF" evidence="2">
    <location>
        <begin position="394"/>
        <end position="521"/>
    </location>
</feature>
<comment type="caution">
    <text evidence="3">The sequence shown here is derived from an EMBL/GenBank/DDBJ whole genome shotgun (WGS) entry which is preliminary data.</text>
</comment>
<gene>
    <name evidence="3" type="ORF">AMJ83_04850</name>
</gene>
<dbReference type="GO" id="GO:0052621">
    <property type="term" value="F:diguanylate cyclase activity"/>
    <property type="evidence" value="ECO:0007669"/>
    <property type="project" value="TreeGrafter"/>
</dbReference>
<evidence type="ECO:0000313" key="3">
    <source>
        <dbReference type="EMBL" id="KPK63789.1"/>
    </source>
</evidence>
<evidence type="ECO:0000313" key="4">
    <source>
        <dbReference type="Proteomes" id="UP000051373"/>
    </source>
</evidence>
<dbReference type="Gene3D" id="3.30.450.40">
    <property type="match status" value="1"/>
</dbReference>
<sequence>MVIIFLMKKRLALIYELAVIIFGIGLPFSQVLVLNPTFPPIPDHLVFLLTAIISALVYISLKNTIVSFEIVIYFFLLLVFGGNVAASTAIIALIIVWTLKSFRYIRDRDTKESLRTIKTGAYNAGTYGLMYLVTGLLMEYYPVNLQWILAIPTVVILNEIFFSVRTILKGDEYWMYLKEEAVISDLMEMLIYPIGISMALLYREFGVVSTVPLIISILVFSYIGHLMSRYQEKMKQRITEEEDLNEVARKLEGILDFELLITTILRKVHSFIHAEEVTIVLDDQEQGINLMRNYDGNKIRNLNFAVPPKSINSVELPLVTREKTLGALLVRPKNTLDKDSLVLLTNLVKHISLCLSNAMLYKISIEDSLTGLYTRRYFEQKLTEGIGEVKRSNGRLSVVLFDIDNLKDVNDQLGHKMGDQVLRKFSQILKTHSRKKDIVARWGGDEFVAIIPGSLEDEAAVFGERMKELFSNEVFIAENKNMKCTVSYGSLEYHTKSGIPDSEIFHEVDKRLLSMKKAIDR</sequence>
<evidence type="ECO:0000256" key="1">
    <source>
        <dbReference type="SAM" id="Phobius"/>
    </source>
</evidence>
<feature type="transmembrane region" description="Helical" evidence="1">
    <location>
        <begin position="12"/>
        <end position="33"/>
    </location>
</feature>
<reference evidence="3 4" key="1">
    <citation type="journal article" date="2015" name="Microbiome">
        <title>Genomic resolution of linkages in carbon, nitrogen, and sulfur cycling among widespread estuary sediment bacteria.</title>
        <authorList>
            <person name="Baker B.J."/>
            <person name="Lazar C.S."/>
            <person name="Teske A.P."/>
            <person name="Dick G.J."/>
        </authorList>
    </citation>
    <scope>NUCLEOTIDE SEQUENCE [LARGE SCALE GENOMIC DNA]</scope>
    <source>
        <strain evidence="3">SM23_42</strain>
    </source>
</reference>
<dbReference type="Pfam" id="PF00990">
    <property type="entry name" value="GGDEF"/>
    <property type="match status" value="1"/>
</dbReference>
<organism evidence="3 4">
    <name type="scientific">candidate division WOR_3 bacterium SM23_42</name>
    <dbReference type="NCBI Taxonomy" id="1703779"/>
    <lineage>
        <taxon>Bacteria</taxon>
        <taxon>Bacteria division WOR-3</taxon>
    </lineage>
</organism>
<dbReference type="PANTHER" id="PTHR45138">
    <property type="entry name" value="REGULATORY COMPONENTS OF SENSORY TRANSDUCTION SYSTEM"/>
    <property type="match status" value="1"/>
</dbReference>
<feature type="transmembrane region" description="Helical" evidence="1">
    <location>
        <begin position="45"/>
        <end position="61"/>
    </location>
</feature>
<accession>A0A0S8FVW4</accession>